<evidence type="ECO:0000313" key="2">
    <source>
        <dbReference type="Proteomes" id="UP001163321"/>
    </source>
</evidence>
<name>A0ACC0W3V3_9STRA</name>
<gene>
    <name evidence="1" type="ORF">PsorP6_006080</name>
</gene>
<reference evidence="1 2" key="1">
    <citation type="journal article" date="2022" name="bioRxiv">
        <title>The genome of the oomycete Peronosclerospora sorghi, a cosmopolitan pathogen of maize and sorghum, is inflated with dispersed pseudogenes.</title>
        <authorList>
            <person name="Fletcher K."/>
            <person name="Martin F."/>
            <person name="Isakeit T."/>
            <person name="Cavanaugh K."/>
            <person name="Magill C."/>
            <person name="Michelmore R."/>
        </authorList>
    </citation>
    <scope>NUCLEOTIDE SEQUENCE [LARGE SCALE GENOMIC DNA]</scope>
    <source>
        <strain evidence="1">P6</strain>
    </source>
</reference>
<proteinExistence type="predicted"/>
<organism evidence="1 2">
    <name type="scientific">Peronosclerospora sorghi</name>
    <dbReference type="NCBI Taxonomy" id="230839"/>
    <lineage>
        <taxon>Eukaryota</taxon>
        <taxon>Sar</taxon>
        <taxon>Stramenopiles</taxon>
        <taxon>Oomycota</taxon>
        <taxon>Peronosporomycetes</taxon>
        <taxon>Peronosporales</taxon>
        <taxon>Peronosporaceae</taxon>
        <taxon>Peronosclerospora</taxon>
    </lineage>
</organism>
<evidence type="ECO:0000313" key="1">
    <source>
        <dbReference type="EMBL" id="KAI9912396.1"/>
    </source>
</evidence>
<protein>
    <submittedName>
        <fullName evidence="1">Uncharacterized protein</fullName>
    </submittedName>
</protein>
<comment type="caution">
    <text evidence="1">The sequence shown here is derived from an EMBL/GenBank/DDBJ whole genome shotgun (WGS) entry which is preliminary data.</text>
</comment>
<sequence length="78" mass="8743">MPNEKCSKCTPGDNSHHRSAVENTGCKDIYLRVETCMKLHNGRVSACTEEWDKFRLCHDKSSAALKGTSNAQQAFKKL</sequence>
<dbReference type="Proteomes" id="UP001163321">
    <property type="component" value="Chromosome 4"/>
</dbReference>
<dbReference type="EMBL" id="CM047583">
    <property type="protein sequence ID" value="KAI9912396.1"/>
    <property type="molecule type" value="Genomic_DNA"/>
</dbReference>
<keyword evidence="2" id="KW-1185">Reference proteome</keyword>
<accession>A0ACC0W3V3</accession>